<evidence type="ECO:0000313" key="2">
    <source>
        <dbReference type="Proteomes" id="UP000030111"/>
    </source>
</evidence>
<dbReference type="AlphaFoldDB" id="A0A0A2N3L7"/>
<name>A0A0A2N3L7_9FLAO</name>
<evidence type="ECO:0000313" key="1">
    <source>
        <dbReference type="EMBL" id="KGO95050.1"/>
    </source>
</evidence>
<accession>A0A0A2N3L7</accession>
<reference evidence="1 2" key="1">
    <citation type="submission" date="2013-09" db="EMBL/GenBank/DDBJ databases">
        <authorList>
            <person name="Zeng Z."/>
            <person name="Chen C."/>
        </authorList>
    </citation>
    <scope>NUCLEOTIDE SEQUENCE [LARGE SCALE GENOMIC DNA]</scope>
    <source>
        <strain evidence="1 2">WB 4.1-42</strain>
    </source>
</reference>
<dbReference type="Proteomes" id="UP000030111">
    <property type="component" value="Unassembled WGS sequence"/>
</dbReference>
<organism evidence="1 2">
    <name type="scientific">Flavobacterium subsaxonicum WB 4.1-42 = DSM 21790</name>
    <dbReference type="NCBI Taxonomy" id="1121898"/>
    <lineage>
        <taxon>Bacteria</taxon>
        <taxon>Pseudomonadati</taxon>
        <taxon>Bacteroidota</taxon>
        <taxon>Flavobacteriia</taxon>
        <taxon>Flavobacteriales</taxon>
        <taxon>Flavobacteriaceae</taxon>
        <taxon>Flavobacterium</taxon>
    </lineage>
</organism>
<sequence length="76" mass="8766">MAMQLHSGTLKVISCITIIRHNLKFFKMFIIGWQYFDITSSFPKEHAILVFVMKTLKLVKPVVGVRPNFAVTKIEI</sequence>
<dbReference type="EMBL" id="JRLY01000001">
    <property type="protein sequence ID" value="KGO95050.1"/>
    <property type="molecule type" value="Genomic_DNA"/>
</dbReference>
<protein>
    <submittedName>
        <fullName evidence="1">Uncharacterized protein</fullName>
    </submittedName>
</protein>
<gene>
    <name evidence="1" type="ORF">Q766_02790</name>
</gene>
<comment type="caution">
    <text evidence="1">The sequence shown here is derived from an EMBL/GenBank/DDBJ whole genome shotgun (WGS) entry which is preliminary data.</text>
</comment>
<proteinExistence type="predicted"/>
<dbReference type="STRING" id="1121898.GCA_000422725_01030"/>
<keyword evidence="2" id="KW-1185">Reference proteome</keyword>